<organism evidence="2 3">
    <name type="scientific">Protopolystoma xenopodis</name>
    <dbReference type="NCBI Taxonomy" id="117903"/>
    <lineage>
        <taxon>Eukaryota</taxon>
        <taxon>Metazoa</taxon>
        <taxon>Spiralia</taxon>
        <taxon>Lophotrochozoa</taxon>
        <taxon>Platyhelminthes</taxon>
        <taxon>Monogenea</taxon>
        <taxon>Polyopisthocotylea</taxon>
        <taxon>Polystomatidea</taxon>
        <taxon>Polystomatidae</taxon>
        <taxon>Protopolystoma</taxon>
    </lineage>
</organism>
<feature type="compositionally biased region" description="Basic and acidic residues" evidence="1">
    <location>
        <begin position="160"/>
        <end position="184"/>
    </location>
</feature>
<dbReference type="EMBL" id="CAAALY010029940">
    <property type="protein sequence ID" value="VEL16814.1"/>
    <property type="molecule type" value="Genomic_DNA"/>
</dbReference>
<gene>
    <name evidence="2" type="ORF">PXEA_LOCUS10254</name>
</gene>
<keyword evidence="3" id="KW-1185">Reference proteome</keyword>
<proteinExistence type="predicted"/>
<comment type="caution">
    <text evidence="2">The sequence shown here is derived from an EMBL/GenBank/DDBJ whole genome shotgun (WGS) entry which is preliminary data.</text>
</comment>
<evidence type="ECO:0000256" key="1">
    <source>
        <dbReference type="SAM" id="MobiDB-lite"/>
    </source>
</evidence>
<sequence length="333" mass="36576">ESTNNSNRRLTNFTQASEEFPAQFSRAQIQQVVEPLPPTSSIIAAPISPQTSIKPEVNAGTELVKRPRGRPRSLKQGLSFSNKLAGSESFRHTILSKTDKLENTIYAAEQTVPDDRRNLVLECTVKKLSKQKKGRQNSKYFRQATEEEPNSIGAQDELERDGSVDDNEHKASSEALDDCHKVVLGEEDEGDEVTTETATASTGPADEEIDGTGVCLMTSVGRRQRRLTAKYAQALEERERRERRRTEIAMAHANDRRPNFSDHSFSSGQALVSNGSVLMSSSAGEIGEQAPSDEALSSPPLGVDSSSDVTDQKSTENVKEKRALKKNVSFPDV</sequence>
<evidence type="ECO:0000313" key="3">
    <source>
        <dbReference type="Proteomes" id="UP000784294"/>
    </source>
</evidence>
<feature type="non-terminal residue" evidence="2">
    <location>
        <position position="1"/>
    </location>
</feature>
<dbReference type="AlphaFoldDB" id="A0A3S5A0V0"/>
<feature type="compositionally biased region" description="Basic and acidic residues" evidence="1">
    <location>
        <begin position="310"/>
        <end position="321"/>
    </location>
</feature>
<reference evidence="2" key="1">
    <citation type="submission" date="2018-11" db="EMBL/GenBank/DDBJ databases">
        <authorList>
            <consortium name="Pathogen Informatics"/>
        </authorList>
    </citation>
    <scope>NUCLEOTIDE SEQUENCE</scope>
</reference>
<accession>A0A3S5A0V0</accession>
<name>A0A3S5A0V0_9PLAT</name>
<feature type="region of interest" description="Disordered" evidence="1">
    <location>
        <begin position="282"/>
        <end position="333"/>
    </location>
</feature>
<evidence type="ECO:0000313" key="2">
    <source>
        <dbReference type="EMBL" id="VEL16814.1"/>
    </source>
</evidence>
<protein>
    <submittedName>
        <fullName evidence="2">Uncharacterized protein</fullName>
    </submittedName>
</protein>
<feature type="compositionally biased region" description="Acidic residues" evidence="1">
    <location>
        <begin position="185"/>
        <end position="194"/>
    </location>
</feature>
<feature type="region of interest" description="Disordered" evidence="1">
    <location>
        <begin position="134"/>
        <end position="210"/>
    </location>
</feature>
<dbReference type="Proteomes" id="UP000784294">
    <property type="component" value="Unassembled WGS sequence"/>
</dbReference>